<comment type="caution">
    <text evidence="1">The sequence shown here is derived from an EMBL/GenBank/DDBJ whole genome shotgun (WGS) entry which is preliminary data.</text>
</comment>
<dbReference type="EMBL" id="JABEZY010000007">
    <property type="protein sequence ID" value="MBA0741282.1"/>
    <property type="molecule type" value="Genomic_DNA"/>
</dbReference>
<protein>
    <recommendedName>
        <fullName evidence="3">RNase H type-1 domain-containing protein</fullName>
    </recommendedName>
</protein>
<accession>A0A7J9BYL7</accession>
<dbReference type="AlphaFoldDB" id="A0A7J9BYL7"/>
<evidence type="ECO:0000313" key="2">
    <source>
        <dbReference type="Proteomes" id="UP000593579"/>
    </source>
</evidence>
<proteinExistence type="predicted"/>
<reference evidence="1 2" key="1">
    <citation type="journal article" date="2019" name="Genome Biol. Evol.">
        <title>Insights into the evolution of the New World diploid cottons (Gossypium, subgenus Houzingenia) based on genome sequencing.</title>
        <authorList>
            <person name="Grover C.E."/>
            <person name="Arick M.A. 2nd"/>
            <person name="Thrash A."/>
            <person name="Conover J.L."/>
            <person name="Sanders W.S."/>
            <person name="Peterson D.G."/>
            <person name="Frelichowski J.E."/>
            <person name="Scheffler J.A."/>
            <person name="Scheffler B.E."/>
            <person name="Wendel J.F."/>
        </authorList>
    </citation>
    <scope>NUCLEOTIDE SEQUENCE [LARGE SCALE GENOMIC DNA]</scope>
    <source>
        <strain evidence="1">5</strain>
        <tissue evidence="1">Leaf</tissue>
    </source>
</reference>
<sequence>WLHSRGSWFHGGRRIIGDQNRSWILGYNKYLGNCSIFYAEPWGILECLSLIVEYDY</sequence>
<feature type="non-terminal residue" evidence="1">
    <location>
        <position position="56"/>
    </location>
</feature>
<dbReference type="OrthoDB" id="10430751at2759"/>
<feature type="non-terminal residue" evidence="1">
    <location>
        <position position="1"/>
    </location>
</feature>
<evidence type="ECO:0008006" key="3">
    <source>
        <dbReference type="Google" id="ProtNLM"/>
    </source>
</evidence>
<evidence type="ECO:0000313" key="1">
    <source>
        <dbReference type="EMBL" id="MBA0741282.1"/>
    </source>
</evidence>
<gene>
    <name evidence="1" type="ORF">Gogos_014447</name>
</gene>
<organism evidence="1 2">
    <name type="scientific">Gossypium gossypioides</name>
    <name type="common">Mexican cotton</name>
    <name type="synonym">Selera gossypioides</name>
    <dbReference type="NCBI Taxonomy" id="34282"/>
    <lineage>
        <taxon>Eukaryota</taxon>
        <taxon>Viridiplantae</taxon>
        <taxon>Streptophyta</taxon>
        <taxon>Embryophyta</taxon>
        <taxon>Tracheophyta</taxon>
        <taxon>Spermatophyta</taxon>
        <taxon>Magnoliopsida</taxon>
        <taxon>eudicotyledons</taxon>
        <taxon>Gunneridae</taxon>
        <taxon>Pentapetalae</taxon>
        <taxon>rosids</taxon>
        <taxon>malvids</taxon>
        <taxon>Malvales</taxon>
        <taxon>Malvaceae</taxon>
        <taxon>Malvoideae</taxon>
        <taxon>Gossypium</taxon>
    </lineage>
</organism>
<keyword evidence="2" id="KW-1185">Reference proteome</keyword>
<name>A0A7J9BYL7_GOSGO</name>
<dbReference type="Proteomes" id="UP000593579">
    <property type="component" value="Unassembled WGS sequence"/>
</dbReference>